<evidence type="ECO:0000313" key="2">
    <source>
        <dbReference type="Proteomes" id="UP000887565"/>
    </source>
</evidence>
<organism evidence="2 3">
    <name type="scientific">Romanomermis culicivorax</name>
    <name type="common">Nematode worm</name>
    <dbReference type="NCBI Taxonomy" id="13658"/>
    <lineage>
        <taxon>Eukaryota</taxon>
        <taxon>Metazoa</taxon>
        <taxon>Ecdysozoa</taxon>
        <taxon>Nematoda</taxon>
        <taxon>Enoplea</taxon>
        <taxon>Dorylaimia</taxon>
        <taxon>Mermithida</taxon>
        <taxon>Mermithoidea</taxon>
        <taxon>Mermithidae</taxon>
        <taxon>Romanomermis</taxon>
    </lineage>
</organism>
<dbReference type="WBParaSite" id="nRc.2.0.1.t43834-RA">
    <property type="protein sequence ID" value="nRc.2.0.1.t43834-RA"/>
    <property type="gene ID" value="nRc.2.0.1.g43834"/>
</dbReference>
<keyword evidence="2" id="KW-1185">Reference proteome</keyword>
<keyword evidence="1" id="KW-0472">Membrane</keyword>
<keyword evidence="1" id="KW-0812">Transmembrane</keyword>
<dbReference type="AlphaFoldDB" id="A0A915KZE4"/>
<sequence>MQFEKMHVKPLCTETAFISYVTPGCKSFNVKVNPVLFPPLDDVLFTVVQSSSEPKKKLLNYSVIFILKGRCIGIGRSAKSAQSSGKVEKFQGCVPILDTLRHNKKFGTIIFLLEYEQAYKILLLVSLISGVVSVIAVLTGPGPTVVKAIT</sequence>
<proteinExistence type="predicted"/>
<accession>A0A915KZE4</accession>
<evidence type="ECO:0000256" key="1">
    <source>
        <dbReference type="SAM" id="Phobius"/>
    </source>
</evidence>
<feature type="transmembrane region" description="Helical" evidence="1">
    <location>
        <begin position="121"/>
        <end position="140"/>
    </location>
</feature>
<dbReference type="Proteomes" id="UP000887565">
    <property type="component" value="Unplaced"/>
</dbReference>
<reference evidence="3" key="1">
    <citation type="submission" date="2022-11" db="UniProtKB">
        <authorList>
            <consortium name="WormBaseParasite"/>
        </authorList>
    </citation>
    <scope>IDENTIFICATION</scope>
</reference>
<name>A0A915KZE4_ROMCU</name>
<protein>
    <submittedName>
        <fullName evidence="3">Uncharacterized protein</fullName>
    </submittedName>
</protein>
<evidence type="ECO:0000313" key="3">
    <source>
        <dbReference type="WBParaSite" id="nRc.2.0.1.t43834-RA"/>
    </source>
</evidence>
<keyword evidence="1" id="KW-1133">Transmembrane helix</keyword>